<dbReference type="PATRIC" id="fig|42253.5.peg.2526"/>
<dbReference type="STRING" id="42253.NITMOv2_2561"/>
<protein>
    <submittedName>
        <fullName evidence="1">Uncharacterized protein</fullName>
    </submittedName>
</protein>
<dbReference type="EMBL" id="CP011801">
    <property type="protein sequence ID" value="ALA58974.1"/>
    <property type="molecule type" value="Genomic_DNA"/>
</dbReference>
<evidence type="ECO:0000313" key="2">
    <source>
        <dbReference type="Proteomes" id="UP000069205"/>
    </source>
</evidence>
<organism evidence="1 2">
    <name type="scientific">Nitrospira moscoviensis</name>
    <dbReference type="NCBI Taxonomy" id="42253"/>
    <lineage>
        <taxon>Bacteria</taxon>
        <taxon>Pseudomonadati</taxon>
        <taxon>Nitrospirota</taxon>
        <taxon>Nitrospiria</taxon>
        <taxon>Nitrospirales</taxon>
        <taxon>Nitrospiraceae</taxon>
        <taxon>Nitrospira</taxon>
    </lineage>
</organism>
<name>A0A0K2GDP9_NITMO</name>
<dbReference type="KEGG" id="nmv:NITMOv2_2561"/>
<dbReference type="AlphaFoldDB" id="A0A0K2GDP9"/>
<reference evidence="1 2" key="1">
    <citation type="journal article" date="2015" name="Proc. Natl. Acad. Sci. U.S.A.">
        <title>Expanded metabolic versatility of ubiquitous nitrite-oxidizing bacteria from the genus Nitrospira.</title>
        <authorList>
            <person name="Koch H."/>
            <person name="Lucker S."/>
            <person name="Albertsen M."/>
            <person name="Kitzinger K."/>
            <person name="Herbold C."/>
            <person name="Spieck E."/>
            <person name="Nielsen P.H."/>
            <person name="Wagner M."/>
            <person name="Daims H."/>
        </authorList>
    </citation>
    <scope>NUCLEOTIDE SEQUENCE [LARGE SCALE GENOMIC DNA]</scope>
    <source>
        <strain evidence="1 2">NSP M-1</strain>
    </source>
</reference>
<evidence type="ECO:0000313" key="1">
    <source>
        <dbReference type="EMBL" id="ALA58974.1"/>
    </source>
</evidence>
<proteinExistence type="predicted"/>
<accession>A0A0K2GDP9</accession>
<dbReference type="Proteomes" id="UP000069205">
    <property type="component" value="Chromosome"/>
</dbReference>
<gene>
    <name evidence="1" type="ORF">NITMOv2_2561</name>
</gene>
<keyword evidence="2" id="KW-1185">Reference proteome</keyword>
<sequence>MVSGSRRDMNWSGPQLRGGTAAALSVEVERILINTSNLNAQRCPAQRFSGGRPGERLVVASARGD</sequence>